<evidence type="ECO:0000259" key="1">
    <source>
        <dbReference type="Pfam" id="PF04230"/>
    </source>
</evidence>
<evidence type="ECO:0000313" key="3">
    <source>
        <dbReference type="Proteomes" id="UP000276542"/>
    </source>
</evidence>
<gene>
    <name evidence="2" type="ORF">D4739_03815</name>
</gene>
<feature type="domain" description="Polysaccharide pyruvyl transferase" evidence="1">
    <location>
        <begin position="140"/>
        <end position="303"/>
    </location>
</feature>
<accession>A0A3A5H3W7</accession>
<sequence length="432" mass="46194">MVEVQAPVVLVGAFERDNFGDLLFPIVSRRYLGDAASILATPVAASTQQMLGEQVHRYVDVVRNGAGPHPVWVVGGEVGGPHGELRHQSEFDEQEQGLSRYGQAYLPRMSALSGTSSSVAVVNSVGLRNMSLLIGTARLEAVTALRELDYLSVRDAGSAKLLSRLGVEHRLAPDLMHSIAAHVPSRAISTDAYAVVQVNEAYLSLIGPEALAAALAGSRHLVPLHVRLLAAGLAPGHDSIELYEQVAREFERQAGGRTIEVLRDNDPLAKVATIAGADLMVSTSLHCAVISTAYGVPRVALSNEKLTHYLRTWEEPGPVDVDPDDLDDAIGQALALRGSVGEAERSRSLAQRADESARAAAAAVTAAAPDGLAGQRRAVAATLAARSQSGRMRAADRMVPAYLHARFRGQQISRISRNLRDRSRAWVNESRS</sequence>
<keyword evidence="2" id="KW-0808">Transferase</keyword>
<protein>
    <submittedName>
        <fullName evidence="2">Polysaccharide pyruvyl transferase family protein</fullName>
    </submittedName>
</protein>
<dbReference type="GO" id="GO:0016740">
    <property type="term" value="F:transferase activity"/>
    <property type="evidence" value="ECO:0007669"/>
    <property type="project" value="UniProtKB-KW"/>
</dbReference>
<dbReference type="Pfam" id="PF04230">
    <property type="entry name" value="PS_pyruv_trans"/>
    <property type="match status" value="1"/>
</dbReference>
<dbReference type="RefSeq" id="WP_120059333.1">
    <property type="nucleotide sequence ID" value="NZ_QYRP01000002.1"/>
</dbReference>
<dbReference type="EMBL" id="QYRP01000002">
    <property type="protein sequence ID" value="RJS45433.1"/>
    <property type="molecule type" value="Genomic_DNA"/>
</dbReference>
<dbReference type="AlphaFoldDB" id="A0A3A5H3W7"/>
<keyword evidence="3" id="KW-1185">Reference proteome</keyword>
<comment type="caution">
    <text evidence="2">The sequence shown here is derived from an EMBL/GenBank/DDBJ whole genome shotgun (WGS) entry which is preliminary data.</text>
</comment>
<evidence type="ECO:0000313" key="2">
    <source>
        <dbReference type="EMBL" id="RJS45433.1"/>
    </source>
</evidence>
<proteinExistence type="predicted"/>
<dbReference type="OrthoDB" id="1425928at2"/>
<dbReference type="Proteomes" id="UP000276542">
    <property type="component" value="Unassembled WGS sequence"/>
</dbReference>
<organism evidence="2 3">
    <name type="scientific">Nocardioides cavernaquae</name>
    <dbReference type="NCBI Taxonomy" id="2321396"/>
    <lineage>
        <taxon>Bacteria</taxon>
        <taxon>Bacillati</taxon>
        <taxon>Actinomycetota</taxon>
        <taxon>Actinomycetes</taxon>
        <taxon>Propionibacteriales</taxon>
        <taxon>Nocardioidaceae</taxon>
        <taxon>Nocardioides</taxon>
    </lineage>
</organism>
<name>A0A3A5H3W7_9ACTN</name>
<reference evidence="3" key="1">
    <citation type="submission" date="2018-09" db="EMBL/GenBank/DDBJ databases">
        <authorList>
            <person name="Zhu H."/>
        </authorList>
    </citation>
    <scope>NUCLEOTIDE SEQUENCE [LARGE SCALE GENOMIC DNA]</scope>
    <source>
        <strain evidence="3">K1W22B-1</strain>
    </source>
</reference>
<dbReference type="InterPro" id="IPR007345">
    <property type="entry name" value="Polysacch_pyruvyl_Trfase"/>
</dbReference>